<dbReference type="GO" id="GO:0016787">
    <property type="term" value="F:hydrolase activity"/>
    <property type="evidence" value="ECO:0007669"/>
    <property type="project" value="InterPro"/>
</dbReference>
<evidence type="ECO:0000313" key="3">
    <source>
        <dbReference type="EMBL" id="SVC28380.1"/>
    </source>
</evidence>
<dbReference type="InterPro" id="IPR032466">
    <property type="entry name" value="Metal_Hydrolase"/>
</dbReference>
<evidence type="ECO:0000256" key="1">
    <source>
        <dbReference type="ARBA" id="ARBA00038310"/>
    </source>
</evidence>
<dbReference type="EMBL" id="UINC01083052">
    <property type="protein sequence ID" value="SVC28380.1"/>
    <property type="molecule type" value="Genomic_DNA"/>
</dbReference>
<proteinExistence type="inferred from homology"/>
<comment type="similarity">
    <text evidence="1">Belongs to the metallo-dependent hydrolases superfamily.</text>
</comment>
<feature type="domain" description="Amidohydrolase-related" evidence="2">
    <location>
        <begin position="3"/>
        <end position="172"/>
    </location>
</feature>
<reference evidence="3" key="1">
    <citation type="submission" date="2018-05" db="EMBL/GenBank/DDBJ databases">
        <authorList>
            <person name="Lanie J.A."/>
            <person name="Ng W.-L."/>
            <person name="Kazmierczak K.M."/>
            <person name="Andrzejewski T.M."/>
            <person name="Davidsen T.M."/>
            <person name="Wayne K.J."/>
            <person name="Tettelin H."/>
            <person name="Glass J.I."/>
            <person name="Rusch D."/>
            <person name="Podicherti R."/>
            <person name="Tsui H.-C.T."/>
            <person name="Winkler M.E."/>
        </authorList>
    </citation>
    <scope>NUCLEOTIDE SEQUENCE</scope>
</reference>
<gene>
    <name evidence="3" type="ORF">METZ01_LOCUS281234</name>
</gene>
<accession>A0A382KV87</accession>
<feature type="non-terminal residue" evidence="3">
    <location>
        <position position="1"/>
    </location>
</feature>
<dbReference type="PANTHER" id="PTHR43569">
    <property type="entry name" value="AMIDOHYDROLASE"/>
    <property type="match status" value="1"/>
</dbReference>
<dbReference type="PANTHER" id="PTHR43569:SF2">
    <property type="entry name" value="AMIDOHYDROLASE-RELATED DOMAIN-CONTAINING PROTEIN"/>
    <property type="match status" value="1"/>
</dbReference>
<dbReference type="Pfam" id="PF04909">
    <property type="entry name" value="Amidohydro_2"/>
    <property type="match status" value="1"/>
</dbReference>
<dbReference type="InterPro" id="IPR052350">
    <property type="entry name" value="Metallo-dep_Lactonases"/>
</dbReference>
<protein>
    <recommendedName>
        <fullName evidence="2">Amidohydrolase-related domain-containing protein</fullName>
    </recommendedName>
</protein>
<evidence type="ECO:0000259" key="2">
    <source>
        <dbReference type="Pfam" id="PF04909"/>
    </source>
</evidence>
<dbReference type="InterPro" id="IPR006680">
    <property type="entry name" value="Amidohydro-rel"/>
</dbReference>
<dbReference type="SUPFAM" id="SSF51556">
    <property type="entry name" value="Metallo-dependent hydrolases"/>
    <property type="match status" value="1"/>
</dbReference>
<feature type="non-terminal residue" evidence="3">
    <location>
        <position position="181"/>
    </location>
</feature>
<sequence>VIIDTHIHLYEPMRPEGISWPDPKNKLLYRSTLPVHAKAQSVPEGVTGIVVVEATDWVDDNQWILDLAQEEPFIVGLVGRLDPCRDDFAHQVQRFVDNPIFQGIRFRGKPYYLELDSSSFMADMETVMKKDLVLDTMFSEEETENFFTVLDRLPDLRVMIEHIGGVKVDGNKPDSKWTDTM</sequence>
<organism evidence="3">
    <name type="scientific">marine metagenome</name>
    <dbReference type="NCBI Taxonomy" id="408172"/>
    <lineage>
        <taxon>unclassified sequences</taxon>
        <taxon>metagenomes</taxon>
        <taxon>ecological metagenomes</taxon>
    </lineage>
</organism>
<dbReference type="AlphaFoldDB" id="A0A382KV87"/>
<name>A0A382KV87_9ZZZZ</name>
<dbReference type="Gene3D" id="3.20.20.140">
    <property type="entry name" value="Metal-dependent hydrolases"/>
    <property type="match status" value="1"/>
</dbReference>